<comment type="subcellular location">
    <subcellularLocation>
        <location evidence="1">Nucleus</location>
    </subcellularLocation>
    <subcellularLocation>
        <location evidence="1">Chromosome</location>
    </subcellularLocation>
</comment>
<dbReference type="Proteomes" id="UP000604046">
    <property type="component" value="Unassembled WGS sequence"/>
</dbReference>
<keyword evidence="1" id="KW-0804">Transcription</keyword>
<feature type="compositionally biased region" description="Acidic residues" evidence="2">
    <location>
        <begin position="292"/>
        <end position="307"/>
    </location>
</feature>
<accession>A0A812JCD9</accession>
<dbReference type="OrthoDB" id="498543at2759"/>
<dbReference type="Gene3D" id="2.30.29.30">
    <property type="entry name" value="Pleckstrin-homology domain (PH domain)/Phosphotyrosine-binding domain (PTB)"/>
    <property type="match status" value="1"/>
</dbReference>
<evidence type="ECO:0000313" key="3">
    <source>
        <dbReference type="EMBL" id="CAE7201447.1"/>
    </source>
</evidence>
<dbReference type="GO" id="GO:0006260">
    <property type="term" value="P:DNA replication"/>
    <property type="evidence" value="ECO:0007669"/>
    <property type="project" value="UniProtKB-KW"/>
</dbReference>
<dbReference type="GO" id="GO:0006281">
    <property type="term" value="P:DNA repair"/>
    <property type="evidence" value="ECO:0007669"/>
    <property type="project" value="UniProtKB-KW"/>
</dbReference>
<comment type="caution">
    <text evidence="3">The sequence shown here is derived from an EMBL/GenBank/DDBJ whole genome shotgun (WGS) entry which is preliminary data.</text>
</comment>
<dbReference type="InterPro" id="IPR011993">
    <property type="entry name" value="PH-like_dom_sf"/>
</dbReference>
<dbReference type="GO" id="GO:0042393">
    <property type="term" value="F:histone binding"/>
    <property type="evidence" value="ECO:0007669"/>
    <property type="project" value="TreeGrafter"/>
</dbReference>
<dbReference type="InterPro" id="IPR000969">
    <property type="entry name" value="SSRP1/POB3"/>
</dbReference>
<dbReference type="PANTHER" id="PTHR45849:SF1">
    <property type="entry name" value="FACT COMPLEX SUBUNIT SSRP1"/>
    <property type="match status" value="1"/>
</dbReference>
<dbReference type="GO" id="GO:0035101">
    <property type="term" value="C:FACT complex"/>
    <property type="evidence" value="ECO:0007669"/>
    <property type="project" value="TreeGrafter"/>
</dbReference>
<dbReference type="SUPFAM" id="SSF50729">
    <property type="entry name" value="PH domain-like"/>
    <property type="match status" value="1"/>
</dbReference>
<keyword evidence="1" id="KW-0227">DNA damage</keyword>
<dbReference type="InterPro" id="IPR050454">
    <property type="entry name" value="RTT106/SSRP1_HistChap/FACT"/>
</dbReference>
<dbReference type="EMBL" id="CAJNDS010000394">
    <property type="protein sequence ID" value="CAE7201447.1"/>
    <property type="molecule type" value="Genomic_DNA"/>
</dbReference>
<evidence type="ECO:0000313" key="4">
    <source>
        <dbReference type="Proteomes" id="UP000604046"/>
    </source>
</evidence>
<sequence>MEAAVAKQDAEKFAELVQAKLSGNRAAAASLLQQAIKCLNKETPADVLPAEVLATFPGTSLSAPRGRYDMIFTSTGVTFSGKTPLGPIRWDAVRYFLKLPKLETNRTAGTVAKTYWLVLVLSQPLTVGKQECQCIALNANGTKAPQCPPALQPAGEDQRCAGILKDLAAAGETSEYLVLSKCLETMIGADKALSPEPATCVLEAVQAWKGVDEGVLYPLSAGLCFLPKPAVFLPIEDIFDAEAGSNSGPRGGELIIHRLSEKKPTVFGNLAGADGPALLAYLASVVQRRSEEDDPDFEDDDEEDPDFVADAPPAKRRVVTRSQTRGTDAVLVDQVG</sequence>
<keyword evidence="1" id="KW-0805">Transcription regulation</keyword>
<dbReference type="Gene3D" id="2.30.29.150">
    <property type="match status" value="1"/>
</dbReference>
<dbReference type="GO" id="GO:0003677">
    <property type="term" value="F:DNA binding"/>
    <property type="evidence" value="ECO:0007669"/>
    <property type="project" value="InterPro"/>
</dbReference>
<comment type="function">
    <text evidence="1">Component of the FACT complex, a general chromatin factor that acts to reorganize nucleosomes. The FACT complex is involved in multiple processes that require DNA as a template such as mRNA elongation, DNA replication and DNA repair. During transcription elongation the FACT complex acts as a histone chaperone that both destabilizes and restores nucleosomal structure. It facilitates the passage of RNA polymerase II and transcription by promoting the dissociation of one histone H2A-H2B dimer from the nucleosome, then subsequently promotes the reestablishment of the nucleosome following the passage of RNA polymerase II.</text>
</comment>
<proteinExistence type="inferred from homology"/>
<comment type="similarity">
    <text evidence="1">Belongs to the SSRP1 family.</text>
</comment>
<feature type="region of interest" description="Disordered" evidence="2">
    <location>
        <begin position="290"/>
        <end position="336"/>
    </location>
</feature>
<gene>
    <name evidence="3" type="primary">POB3</name>
    <name evidence="3" type="ORF">SNAT2548_LOCUS6035</name>
</gene>
<dbReference type="PANTHER" id="PTHR45849">
    <property type="entry name" value="FACT COMPLEX SUBUNIT SSRP1"/>
    <property type="match status" value="1"/>
</dbReference>
<evidence type="ECO:0000256" key="1">
    <source>
        <dbReference type="RuleBase" id="RU364013"/>
    </source>
</evidence>
<keyword evidence="1" id="KW-0235">DNA replication</keyword>
<dbReference type="PRINTS" id="PR00887">
    <property type="entry name" value="SSRCOGNITION"/>
</dbReference>
<dbReference type="AlphaFoldDB" id="A0A812JCD9"/>
<dbReference type="GO" id="GO:0031491">
    <property type="term" value="F:nucleosome binding"/>
    <property type="evidence" value="ECO:0007669"/>
    <property type="project" value="TreeGrafter"/>
</dbReference>
<keyword evidence="1" id="KW-0234">DNA repair</keyword>
<reference evidence="3" key="1">
    <citation type="submission" date="2021-02" db="EMBL/GenBank/DDBJ databases">
        <authorList>
            <person name="Dougan E. K."/>
            <person name="Rhodes N."/>
            <person name="Thang M."/>
            <person name="Chan C."/>
        </authorList>
    </citation>
    <scope>NUCLEOTIDE SEQUENCE</scope>
</reference>
<keyword evidence="1" id="KW-0539">Nucleus</keyword>
<evidence type="ECO:0000256" key="2">
    <source>
        <dbReference type="SAM" id="MobiDB-lite"/>
    </source>
</evidence>
<name>A0A812JCD9_9DINO</name>
<keyword evidence="4" id="KW-1185">Reference proteome</keyword>
<organism evidence="3 4">
    <name type="scientific">Symbiodinium natans</name>
    <dbReference type="NCBI Taxonomy" id="878477"/>
    <lineage>
        <taxon>Eukaryota</taxon>
        <taxon>Sar</taxon>
        <taxon>Alveolata</taxon>
        <taxon>Dinophyceae</taxon>
        <taxon>Suessiales</taxon>
        <taxon>Symbiodiniaceae</taxon>
        <taxon>Symbiodinium</taxon>
    </lineage>
</organism>
<protein>
    <recommendedName>
        <fullName evidence="1">FACT complex subunit SSRP1</fullName>
    </recommendedName>
</protein>
<keyword evidence="1" id="KW-0158">Chromosome</keyword>